<evidence type="ECO:0000313" key="2">
    <source>
        <dbReference type="Proteomes" id="UP000018888"/>
    </source>
</evidence>
<reference evidence="1 2" key="1">
    <citation type="journal article" date="2013" name="Proc. Natl. Acad. Sci. U.S.A.">
        <title>Genome of an arbuscular mycorrhizal fungus provides insight into the oldest plant symbiosis.</title>
        <authorList>
            <person name="Tisserant E."/>
            <person name="Malbreil M."/>
            <person name="Kuo A."/>
            <person name="Kohler A."/>
            <person name="Symeonidi A."/>
            <person name="Balestrini R."/>
            <person name="Charron P."/>
            <person name="Duensing N."/>
            <person name="Frei Dit Frey N."/>
            <person name="Gianinazzi-Pearson V."/>
            <person name="Gilbert L.B."/>
            <person name="Handa Y."/>
            <person name="Herr J.R."/>
            <person name="Hijri M."/>
            <person name="Koul R."/>
            <person name="Kawaguchi M."/>
            <person name="Krajinski F."/>
            <person name="Lammers P.J."/>
            <person name="Masclaux F.G."/>
            <person name="Murat C."/>
            <person name="Morin E."/>
            <person name="Ndikumana S."/>
            <person name="Pagni M."/>
            <person name="Petitpierre D."/>
            <person name="Requena N."/>
            <person name="Rosikiewicz P."/>
            <person name="Riley R."/>
            <person name="Saito K."/>
            <person name="San Clemente H."/>
            <person name="Shapiro H."/>
            <person name="van Tuinen D."/>
            <person name="Becard G."/>
            <person name="Bonfante P."/>
            <person name="Paszkowski U."/>
            <person name="Shachar-Hill Y.Y."/>
            <person name="Tuskan G.A."/>
            <person name="Young P.W."/>
            <person name="Sanders I.R."/>
            <person name="Henrissat B."/>
            <person name="Rensing S.A."/>
            <person name="Grigoriev I.V."/>
            <person name="Corradi N."/>
            <person name="Roux C."/>
            <person name="Martin F."/>
        </authorList>
    </citation>
    <scope>NUCLEOTIDE SEQUENCE [LARGE SCALE GENOMIC DNA]</scope>
    <source>
        <strain evidence="1 2">DAOM 197198</strain>
    </source>
</reference>
<comment type="caution">
    <text evidence="1">The sequence shown here is derived from an EMBL/GenBank/DDBJ whole genome shotgun (WGS) entry which is preliminary data.</text>
</comment>
<evidence type="ECO:0000313" key="1">
    <source>
        <dbReference type="EMBL" id="POG66175.1"/>
    </source>
</evidence>
<gene>
    <name evidence="1" type="ORF">GLOIN_2v1482539</name>
</gene>
<sequence>MFLKNETVNEVQNYEIQCLCPFFKQSFFVFLNVLILFAYAQNQTVPEAATCEQTFFLTGTTCTPCQQAIFKNNANPSFLDITVPSDKCLADKIFFYYLFLTPSTTPATPGTPDTPDERISQFTKKAIEDLDKTCAETANNACNESNAKNSYTEVSKACDAELNQYLSSNNRTGTDGSVGSITISTMLGYYMAIPIRENLCLKVNGEYCKARMIKNNAILLQANQTQSQQPNTFSFLSCDDECTIQSYNNIKSFLSSHPPDIPNLQKIINSTSNPLKIFENSCPNITNSIVNNSIASNESEIKSDGQKLTNQFYNYSGIILIGLFIQHLCNKYINI</sequence>
<dbReference type="VEuPathDB" id="FungiDB:RhiirFUN_017167"/>
<keyword evidence="2" id="KW-1185">Reference proteome</keyword>
<name>A0A2P4PLC4_RHIID</name>
<reference evidence="1 2" key="2">
    <citation type="journal article" date="2018" name="New Phytol.">
        <title>High intraspecific genome diversity in the model arbuscular mycorrhizal symbiont Rhizophagus irregularis.</title>
        <authorList>
            <person name="Chen E.C.H."/>
            <person name="Morin E."/>
            <person name="Beaudet D."/>
            <person name="Noel J."/>
            <person name="Yildirir G."/>
            <person name="Ndikumana S."/>
            <person name="Charron P."/>
            <person name="St-Onge C."/>
            <person name="Giorgi J."/>
            <person name="Kruger M."/>
            <person name="Marton T."/>
            <person name="Ropars J."/>
            <person name="Grigoriev I.V."/>
            <person name="Hainaut M."/>
            <person name="Henrissat B."/>
            <person name="Roux C."/>
            <person name="Martin F."/>
            <person name="Corradi N."/>
        </authorList>
    </citation>
    <scope>NUCLEOTIDE SEQUENCE [LARGE SCALE GENOMIC DNA]</scope>
    <source>
        <strain evidence="1 2">DAOM 197198</strain>
    </source>
</reference>
<protein>
    <submittedName>
        <fullName evidence="1">Uncharacterized protein</fullName>
    </submittedName>
</protein>
<dbReference type="Proteomes" id="UP000018888">
    <property type="component" value="Unassembled WGS sequence"/>
</dbReference>
<accession>A0A2P4PLC4</accession>
<organism evidence="1 2">
    <name type="scientific">Rhizophagus irregularis (strain DAOM 181602 / DAOM 197198 / MUCL 43194)</name>
    <name type="common">Arbuscular mycorrhizal fungus</name>
    <name type="synonym">Glomus intraradices</name>
    <dbReference type="NCBI Taxonomy" id="747089"/>
    <lineage>
        <taxon>Eukaryota</taxon>
        <taxon>Fungi</taxon>
        <taxon>Fungi incertae sedis</taxon>
        <taxon>Mucoromycota</taxon>
        <taxon>Glomeromycotina</taxon>
        <taxon>Glomeromycetes</taxon>
        <taxon>Glomerales</taxon>
        <taxon>Glomeraceae</taxon>
        <taxon>Rhizophagus</taxon>
    </lineage>
</organism>
<proteinExistence type="predicted"/>
<dbReference type="AlphaFoldDB" id="A0A2P4PLC4"/>
<dbReference type="EMBL" id="AUPC02000197">
    <property type="protein sequence ID" value="POG66175.1"/>
    <property type="molecule type" value="Genomic_DNA"/>
</dbReference>